<sequence length="439" mass="50606">LSLRPTRKLSNVFSREDLPEDTIHIIVRRPQATSKRPLEEDDAARDSKRIRPGTSTLRDAIKSAGLLTKEPMKNGSYALSPLTQEERLKVLEYMGQDQSGDSHYASLWNTARILRERFLKLTPNLLSSSFQQLQLISASSGEFPVTKTEHLYVREAYKELYQEIIQSLWGDQSMIITGTSGIGKSTFLIYFTIRLLTTWEDGKPPIVIFHKQDSSQCCVFGGLSIRRYGPIKEFQPFLELSDTWYLVDSSRKPIFVNARTIIAASPKTLYSNTLYKEVEKQVDRRYYMAPWTLNELKECRNCVQMYSNITEDLLEELYSEIGGVPRYVLEKPMKVLKGDKTDIERARTAGLKRVKMALTTVTDPVKLMQCFSEEANSFDFSNRLIHSWPSLDHESFTLAWASMKIADEVSKKLKENNTRRQILEKIISQPDRKQSWHHV</sequence>
<evidence type="ECO:0000313" key="3">
    <source>
        <dbReference type="Proteomes" id="UP000749646"/>
    </source>
</evidence>
<dbReference type="OrthoDB" id="19861at2759"/>
<feature type="non-terminal residue" evidence="2">
    <location>
        <position position="439"/>
    </location>
</feature>
<dbReference type="AlphaFoldDB" id="A0A9P6LYK9"/>
<dbReference type="PANTHER" id="PTHR33129">
    <property type="entry name" value="PROTEIN KINASE DOMAIN-CONTAINING PROTEIN-RELATED"/>
    <property type="match status" value="1"/>
</dbReference>
<organism evidence="2 3">
    <name type="scientific">Modicella reniformis</name>
    <dbReference type="NCBI Taxonomy" id="1440133"/>
    <lineage>
        <taxon>Eukaryota</taxon>
        <taxon>Fungi</taxon>
        <taxon>Fungi incertae sedis</taxon>
        <taxon>Mucoromycota</taxon>
        <taxon>Mortierellomycotina</taxon>
        <taxon>Mortierellomycetes</taxon>
        <taxon>Mortierellales</taxon>
        <taxon>Mortierellaceae</taxon>
        <taxon>Modicella</taxon>
    </lineage>
</organism>
<evidence type="ECO:0000256" key="1">
    <source>
        <dbReference type="SAM" id="MobiDB-lite"/>
    </source>
</evidence>
<feature type="region of interest" description="Disordered" evidence="1">
    <location>
        <begin position="30"/>
        <end position="55"/>
    </location>
</feature>
<keyword evidence="3" id="KW-1185">Reference proteome</keyword>
<dbReference type="InterPro" id="IPR052980">
    <property type="entry name" value="Crinkler_effector"/>
</dbReference>
<dbReference type="PANTHER" id="PTHR33129:SF1">
    <property type="entry name" value="ATP-BINDING PROTEIN"/>
    <property type="match status" value="1"/>
</dbReference>
<proteinExistence type="predicted"/>
<dbReference type="InterPro" id="IPR027417">
    <property type="entry name" value="P-loop_NTPase"/>
</dbReference>
<accession>A0A9P6LYK9</accession>
<dbReference type="Proteomes" id="UP000749646">
    <property type="component" value="Unassembled WGS sequence"/>
</dbReference>
<comment type="caution">
    <text evidence="2">The sequence shown here is derived from an EMBL/GenBank/DDBJ whole genome shotgun (WGS) entry which is preliminary data.</text>
</comment>
<gene>
    <name evidence="2" type="ORF">BGZ65_004977</name>
</gene>
<reference evidence="2" key="1">
    <citation type="journal article" date="2020" name="Fungal Divers.">
        <title>Resolving the Mortierellaceae phylogeny through synthesis of multi-gene phylogenetics and phylogenomics.</title>
        <authorList>
            <person name="Vandepol N."/>
            <person name="Liber J."/>
            <person name="Desiro A."/>
            <person name="Na H."/>
            <person name="Kennedy M."/>
            <person name="Barry K."/>
            <person name="Grigoriev I.V."/>
            <person name="Miller A.N."/>
            <person name="O'Donnell K."/>
            <person name="Stajich J.E."/>
            <person name="Bonito G."/>
        </authorList>
    </citation>
    <scope>NUCLEOTIDE SEQUENCE</scope>
    <source>
        <strain evidence="2">MES-2147</strain>
    </source>
</reference>
<protein>
    <submittedName>
        <fullName evidence="2">Uncharacterized protein</fullName>
    </submittedName>
</protein>
<evidence type="ECO:0000313" key="2">
    <source>
        <dbReference type="EMBL" id="KAF9952932.1"/>
    </source>
</evidence>
<dbReference type="EMBL" id="JAAAHW010006947">
    <property type="protein sequence ID" value="KAF9952932.1"/>
    <property type="molecule type" value="Genomic_DNA"/>
</dbReference>
<dbReference type="SUPFAM" id="SSF52540">
    <property type="entry name" value="P-loop containing nucleoside triphosphate hydrolases"/>
    <property type="match status" value="1"/>
</dbReference>
<name>A0A9P6LYK9_9FUNG</name>